<organism evidence="1 2">
    <name type="scientific">Andalucia godoyi</name>
    <name type="common">Flagellate</name>
    <dbReference type="NCBI Taxonomy" id="505711"/>
    <lineage>
        <taxon>Eukaryota</taxon>
        <taxon>Discoba</taxon>
        <taxon>Jakobida</taxon>
        <taxon>Andalucina</taxon>
        <taxon>Andaluciidae</taxon>
        <taxon>Andalucia</taxon>
    </lineage>
</organism>
<dbReference type="InterPro" id="IPR012677">
    <property type="entry name" value="Nucleotide-bd_a/b_plait_sf"/>
</dbReference>
<reference evidence="1" key="1">
    <citation type="submission" date="2019-09" db="EMBL/GenBank/DDBJ databases">
        <title>The Mitochondrial Proteome of the Jakobid, Andalucia godoyi, a Protist With the Most Gene-Rich and Bacteria-Like Mitochondrial Genome.</title>
        <authorList>
            <person name="Gray M.W."/>
            <person name="Burger G."/>
            <person name="Derelle R."/>
            <person name="Klimes V."/>
            <person name="Leger M."/>
            <person name="Sarrasin M."/>
            <person name="Vlcek C."/>
            <person name="Roger A.J."/>
            <person name="Elias M."/>
            <person name="Lang B.F."/>
        </authorList>
    </citation>
    <scope>NUCLEOTIDE SEQUENCE</scope>
    <source>
        <strain evidence="1">And28</strain>
    </source>
</reference>
<sequence length="200" mass="21718">MLFRRFFSEGAEAVAAAGVRIARGPSTARRSDVASLFGKFPAEQQPQNVFFAYLNPKSSSTRGQWVATFSKDEGAKFAEEKLNDTYLGLRSVTVAAVSKEELAKFSAEANPFVASAPQGACVMIRDLAANLSAGDISRFVNELMPGTITRDDQISMSFDEKAKLSYAIINVGTELNALRLARLRNTNLIAAKRVEVVAMN</sequence>
<dbReference type="EMBL" id="VRVR01000017">
    <property type="protein sequence ID" value="KAF0852756.1"/>
    <property type="molecule type" value="Genomic_DNA"/>
</dbReference>
<dbReference type="Gene3D" id="3.30.70.330">
    <property type="match status" value="1"/>
</dbReference>
<dbReference type="AlphaFoldDB" id="A0A8K0AI26"/>
<gene>
    <name evidence="1" type="ORF">ANDGO_06647</name>
</gene>
<protein>
    <submittedName>
        <fullName evidence="1">Putative mitochondrial protein</fullName>
    </submittedName>
</protein>
<dbReference type="Proteomes" id="UP000799049">
    <property type="component" value="Unassembled WGS sequence"/>
</dbReference>
<evidence type="ECO:0000313" key="1">
    <source>
        <dbReference type="EMBL" id="KAF0852756.1"/>
    </source>
</evidence>
<name>A0A8K0AI26_ANDGO</name>
<accession>A0A8K0AI26</accession>
<evidence type="ECO:0000313" key="2">
    <source>
        <dbReference type="Proteomes" id="UP000799049"/>
    </source>
</evidence>
<keyword evidence="2" id="KW-1185">Reference proteome</keyword>
<proteinExistence type="predicted"/>
<comment type="caution">
    <text evidence="1">The sequence shown here is derived from an EMBL/GenBank/DDBJ whole genome shotgun (WGS) entry which is preliminary data.</text>
</comment>